<protein>
    <submittedName>
        <fullName evidence="2">Uncharacterized protein</fullName>
    </submittedName>
</protein>
<feature type="transmembrane region" description="Helical" evidence="1">
    <location>
        <begin position="47"/>
        <end position="68"/>
    </location>
</feature>
<accession>A0A2T0GS04</accession>
<evidence type="ECO:0000313" key="3">
    <source>
        <dbReference type="Proteomes" id="UP000239352"/>
    </source>
</evidence>
<dbReference type="STRING" id="1050202.GCA_000384035_03852"/>
<keyword evidence="1" id="KW-0812">Transmembrane</keyword>
<name>A0A2T0GS04_ACTMO</name>
<evidence type="ECO:0000256" key="1">
    <source>
        <dbReference type="SAM" id="Phobius"/>
    </source>
</evidence>
<evidence type="ECO:0000313" key="2">
    <source>
        <dbReference type="EMBL" id="PRW61902.1"/>
    </source>
</evidence>
<keyword evidence="3" id="KW-1185">Reference proteome</keyword>
<dbReference type="AlphaFoldDB" id="A0A2T0GS04"/>
<comment type="caution">
    <text evidence="2">The sequence shown here is derived from an EMBL/GenBank/DDBJ whole genome shotgun (WGS) entry which is preliminary data.</text>
</comment>
<keyword evidence="1" id="KW-0472">Membrane</keyword>
<dbReference type="EMBL" id="PVSR01000050">
    <property type="protein sequence ID" value="PRW61902.1"/>
    <property type="molecule type" value="Genomic_DNA"/>
</dbReference>
<organism evidence="2 3">
    <name type="scientific">Actinopolyspora mortivallis</name>
    <dbReference type="NCBI Taxonomy" id="33906"/>
    <lineage>
        <taxon>Bacteria</taxon>
        <taxon>Bacillati</taxon>
        <taxon>Actinomycetota</taxon>
        <taxon>Actinomycetes</taxon>
        <taxon>Actinopolysporales</taxon>
        <taxon>Actinopolysporaceae</taxon>
        <taxon>Actinopolyspora</taxon>
    </lineage>
</organism>
<proteinExistence type="predicted"/>
<dbReference type="RefSeq" id="WP_106115160.1">
    <property type="nucleotide sequence ID" value="NZ_PVSR01000050.1"/>
</dbReference>
<reference evidence="2 3" key="1">
    <citation type="submission" date="2018-03" db="EMBL/GenBank/DDBJ databases">
        <title>Actinopolyspora mortivallis from Sahara, screening for active biomolecules.</title>
        <authorList>
            <person name="Selama O."/>
            <person name="Wellington E.M.H."/>
            <person name="Hacene H."/>
        </authorList>
    </citation>
    <scope>NUCLEOTIDE SEQUENCE [LARGE SCALE GENOMIC DNA]</scope>
    <source>
        <strain evidence="2 3">M5A</strain>
    </source>
</reference>
<dbReference type="Proteomes" id="UP000239352">
    <property type="component" value="Unassembled WGS sequence"/>
</dbReference>
<sequence length="74" mass="7952">MTRQLSMHPTYPGVPLRSPDVAARLRAARPRSLGRVRPWLRARADTLICVTLCSGMLAAGLVMFHAVVTIGPGG</sequence>
<gene>
    <name evidence="2" type="ORF">CEP50_18235</name>
</gene>
<dbReference type="InParanoid" id="A0A2T0GS04"/>
<keyword evidence="1" id="KW-1133">Transmembrane helix</keyword>